<feature type="transmembrane region" description="Helical" evidence="7">
    <location>
        <begin position="73"/>
        <end position="94"/>
    </location>
</feature>
<evidence type="ECO:0000256" key="1">
    <source>
        <dbReference type="ARBA" id="ARBA00004651"/>
    </source>
</evidence>
<proteinExistence type="inferred from homology"/>
<reference evidence="9 10" key="1">
    <citation type="submission" date="2023-03" db="EMBL/GenBank/DDBJ databases">
        <title>Bacillus Genome Sequencing.</title>
        <authorList>
            <person name="Dunlap C."/>
        </authorList>
    </citation>
    <scope>NUCLEOTIDE SEQUENCE [LARGE SCALE GENOMIC DNA]</scope>
    <source>
        <strain evidence="9 10">BD-533</strain>
    </source>
</reference>
<dbReference type="Gene3D" id="1.10.3720.10">
    <property type="entry name" value="MetI-like"/>
    <property type="match status" value="1"/>
</dbReference>
<gene>
    <name evidence="9" type="ORF">P4I72_26380</name>
</gene>
<dbReference type="EMBL" id="JARLKY010000077">
    <property type="protein sequence ID" value="MEC0230649.1"/>
    <property type="molecule type" value="Genomic_DNA"/>
</dbReference>
<dbReference type="InterPro" id="IPR035906">
    <property type="entry name" value="MetI-like_sf"/>
</dbReference>
<evidence type="ECO:0000256" key="6">
    <source>
        <dbReference type="ARBA" id="ARBA00023136"/>
    </source>
</evidence>
<dbReference type="InterPro" id="IPR050809">
    <property type="entry name" value="UgpAE/MalFG_permease"/>
</dbReference>
<comment type="caution">
    <text evidence="9">The sequence shown here is derived from an EMBL/GenBank/DDBJ whole genome shotgun (WGS) entry which is preliminary data.</text>
</comment>
<feature type="transmembrane region" description="Helical" evidence="7">
    <location>
        <begin position="273"/>
        <end position="291"/>
    </location>
</feature>
<dbReference type="Proteomes" id="UP001338137">
    <property type="component" value="Unassembled WGS sequence"/>
</dbReference>
<evidence type="ECO:0000256" key="5">
    <source>
        <dbReference type="ARBA" id="ARBA00022989"/>
    </source>
</evidence>
<evidence type="ECO:0000259" key="8">
    <source>
        <dbReference type="PROSITE" id="PS50928"/>
    </source>
</evidence>
<evidence type="ECO:0000256" key="3">
    <source>
        <dbReference type="ARBA" id="ARBA00022475"/>
    </source>
</evidence>
<keyword evidence="5 7" id="KW-1133">Transmembrane helix</keyword>
<evidence type="ECO:0000256" key="7">
    <source>
        <dbReference type="RuleBase" id="RU363032"/>
    </source>
</evidence>
<keyword evidence="3" id="KW-1003">Cell membrane</keyword>
<dbReference type="SUPFAM" id="SSF161098">
    <property type="entry name" value="MetI-like"/>
    <property type="match status" value="1"/>
</dbReference>
<name>A0ABU6GD91_9BACL</name>
<evidence type="ECO:0000256" key="2">
    <source>
        <dbReference type="ARBA" id="ARBA00022448"/>
    </source>
</evidence>
<sequence>MSYFSQKKALYFMLLPGVLYLLLNNYLPMFGIIIAFKKINYTDGIWGSPWAGLENFKYLFATADAWTITRNTLLYNAVFIILNLVFGVAIAILLNEVKQKLMSKFYQSVVFLPYFLSMVVVGYVVLGFLSMETGFINKSILEPLGFEGIDWYSESSYWTLILPIVNTWKYVGYSSVIYLAAIVGFDQELYEAATLDGASKMQQFRYITIPLLYPLIIITTLLAIGRIFYSDFGLFYQVPLNSGTLFPTTNVIDTYVYRTFLINGDIGMSSAAGLYQAIVGFVLILASNMLVRRVSKENALF</sequence>
<evidence type="ECO:0000313" key="9">
    <source>
        <dbReference type="EMBL" id="MEC0230649.1"/>
    </source>
</evidence>
<keyword evidence="10" id="KW-1185">Reference proteome</keyword>
<feature type="domain" description="ABC transmembrane type-1" evidence="8">
    <location>
        <begin position="69"/>
        <end position="287"/>
    </location>
</feature>
<accession>A0ABU6GD91</accession>
<dbReference type="Pfam" id="PF00528">
    <property type="entry name" value="BPD_transp_1"/>
    <property type="match status" value="1"/>
</dbReference>
<comment type="similarity">
    <text evidence="7">Belongs to the binding-protein-dependent transport system permease family.</text>
</comment>
<dbReference type="PANTHER" id="PTHR43227">
    <property type="entry name" value="BLL4140 PROTEIN"/>
    <property type="match status" value="1"/>
</dbReference>
<evidence type="ECO:0000256" key="4">
    <source>
        <dbReference type="ARBA" id="ARBA00022692"/>
    </source>
</evidence>
<dbReference type="InterPro" id="IPR000515">
    <property type="entry name" value="MetI-like"/>
</dbReference>
<keyword evidence="4 7" id="KW-0812">Transmembrane</keyword>
<feature type="transmembrane region" description="Helical" evidence="7">
    <location>
        <begin position="12"/>
        <end position="36"/>
    </location>
</feature>
<organism evidence="9 10">
    <name type="scientific">Paenibacillus alba</name>
    <dbReference type="NCBI Taxonomy" id="1197127"/>
    <lineage>
        <taxon>Bacteria</taxon>
        <taxon>Bacillati</taxon>
        <taxon>Bacillota</taxon>
        <taxon>Bacilli</taxon>
        <taxon>Bacillales</taxon>
        <taxon>Paenibacillaceae</taxon>
        <taxon>Paenibacillus</taxon>
    </lineage>
</organism>
<protein>
    <submittedName>
        <fullName evidence="9">ABC transporter permease subunit</fullName>
    </submittedName>
</protein>
<feature type="transmembrane region" description="Helical" evidence="7">
    <location>
        <begin position="106"/>
        <end position="129"/>
    </location>
</feature>
<evidence type="ECO:0000313" key="10">
    <source>
        <dbReference type="Proteomes" id="UP001338137"/>
    </source>
</evidence>
<dbReference type="CDD" id="cd06261">
    <property type="entry name" value="TM_PBP2"/>
    <property type="match status" value="1"/>
</dbReference>
<dbReference type="PROSITE" id="PS50928">
    <property type="entry name" value="ABC_TM1"/>
    <property type="match status" value="1"/>
</dbReference>
<dbReference type="PANTHER" id="PTHR43227:SF11">
    <property type="entry name" value="BLL4140 PROTEIN"/>
    <property type="match status" value="1"/>
</dbReference>
<keyword evidence="6 7" id="KW-0472">Membrane</keyword>
<keyword evidence="2 7" id="KW-0813">Transport</keyword>
<comment type="subcellular location">
    <subcellularLocation>
        <location evidence="1 7">Cell membrane</location>
        <topology evidence="1 7">Multi-pass membrane protein</topology>
    </subcellularLocation>
</comment>
<feature type="transmembrane region" description="Helical" evidence="7">
    <location>
        <begin position="206"/>
        <end position="229"/>
    </location>
</feature>